<dbReference type="InterPro" id="IPR000014">
    <property type="entry name" value="PAS"/>
</dbReference>
<dbReference type="GeneID" id="8862070"/>
<dbReference type="SMART" id="SM00091">
    <property type="entry name" value="PAS"/>
    <property type="match status" value="1"/>
</dbReference>
<dbReference type="AlphaFoldDB" id="D2W3Q2"/>
<feature type="region of interest" description="Disordered" evidence="1">
    <location>
        <begin position="515"/>
        <end position="627"/>
    </location>
</feature>
<feature type="region of interest" description="Disordered" evidence="1">
    <location>
        <begin position="113"/>
        <end position="150"/>
    </location>
</feature>
<dbReference type="Gene3D" id="3.30.450.20">
    <property type="entry name" value="PAS domain"/>
    <property type="match status" value="1"/>
</dbReference>
<feature type="region of interest" description="Disordered" evidence="1">
    <location>
        <begin position="999"/>
        <end position="1044"/>
    </location>
</feature>
<feature type="compositionally biased region" description="Polar residues" evidence="1">
    <location>
        <begin position="241"/>
        <end position="252"/>
    </location>
</feature>
<feature type="compositionally biased region" description="Basic and acidic residues" evidence="1">
    <location>
        <begin position="999"/>
        <end position="1025"/>
    </location>
</feature>
<proteinExistence type="predicted"/>
<dbReference type="KEGG" id="ngr:NAEGRDRAFT_60031"/>
<evidence type="ECO:0000313" key="4">
    <source>
        <dbReference type="Proteomes" id="UP000006671"/>
    </source>
</evidence>
<feature type="compositionally biased region" description="Basic residues" evidence="1">
    <location>
        <begin position="11"/>
        <end position="22"/>
    </location>
</feature>
<feature type="region of interest" description="Disordered" evidence="1">
    <location>
        <begin position="196"/>
        <end position="273"/>
    </location>
</feature>
<feature type="region of interest" description="Disordered" evidence="1">
    <location>
        <begin position="644"/>
        <end position="742"/>
    </location>
</feature>
<evidence type="ECO:0000259" key="2">
    <source>
        <dbReference type="PROSITE" id="PS50112"/>
    </source>
</evidence>
<accession>D2W3Q2</accession>
<feature type="compositionally biased region" description="Basic residues" evidence="1">
    <location>
        <begin position="655"/>
        <end position="664"/>
    </location>
</feature>
<feature type="compositionally biased region" description="Low complexity" evidence="1">
    <location>
        <begin position="429"/>
        <end position="438"/>
    </location>
</feature>
<feature type="compositionally biased region" description="Low complexity" evidence="1">
    <location>
        <begin position="550"/>
        <end position="570"/>
    </location>
</feature>
<dbReference type="GO" id="GO:0006355">
    <property type="term" value="P:regulation of DNA-templated transcription"/>
    <property type="evidence" value="ECO:0007669"/>
    <property type="project" value="InterPro"/>
</dbReference>
<dbReference type="Pfam" id="PF00989">
    <property type="entry name" value="PAS"/>
    <property type="match status" value="1"/>
</dbReference>
<keyword evidence="4" id="KW-1185">Reference proteome</keyword>
<feature type="domain" description="PAS" evidence="2">
    <location>
        <begin position="751"/>
        <end position="806"/>
    </location>
</feature>
<dbReference type="Proteomes" id="UP000006671">
    <property type="component" value="Unassembled WGS sequence"/>
</dbReference>
<dbReference type="InterPro" id="IPR035965">
    <property type="entry name" value="PAS-like_dom_sf"/>
</dbReference>
<dbReference type="NCBIfam" id="TIGR00229">
    <property type="entry name" value="sensory_box"/>
    <property type="match status" value="1"/>
</dbReference>
<dbReference type="InterPro" id="IPR013767">
    <property type="entry name" value="PAS_fold"/>
</dbReference>
<feature type="region of interest" description="Disordered" evidence="1">
    <location>
        <begin position="420"/>
        <end position="443"/>
    </location>
</feature>
<dbReference type="PROSITE" id="PS50112">
    <property type="entry name" value="PAS"/>
    <property type="match status" value="1"/>
</dbReference>
<dbReference type="SUPFAM" id="SSF55785">
    <property type="entry name" value="PYP-like sensor domain (PAS domain)"/>
    <property type="match status" value="1"/>
</dbReference>
<gene>
    <name evidence="3" type="ORF">NAEGRDRAFT_60031</name>
</gene>
<dbReference type="CDD" id="cd00130">
    <property type="entry name" value="PAS"/>
    <property type="match status" value="1"/>
</dbReference>
<feature type="region of interest" description="Disordered" evidence="1">
    <location>
        <begin position="1"/>
        <end position="57"/>
    </location>
</feature>
<feature type="compositionally biased region" description="Low complexity" evidence="1">
    <location>
        <begin position="253"/>
        <end position="269"/>
    </location>
</feature>
<feature type="compositionally biased region" description="Polar residues" evidence="1">
    <location>
        <begin position="644"/>
        <end position="654"/>
    </location>
</feature>
<dbReference type="EMBL" id="GG738933">
    <property type="protein sequence ID" value="EFC36278.1"/>
    <property type="molecule type" value="Genomic_DNA"/>
</dbReference>
<reference evidence="3 4" key="1">
    <citation type="journal article" date="2010" name="Cell">
        <title>The genome of Naegleria gruberi illuminates early eukaryotic versatility.</title>
        <authorList>
            <person name="Fritz-Laylin L.K."/>
            <person name="Prochnik S.E."/>
            <person name="Ginger M.L."/>
            <person name="Dacks J.B."/>
            <person name="Carpenter M.L."/>
            <person name="Field M.C."/>
            <person name="Kuo A."/>
            <person name="Paredez A."/>
            <person name="Chapman J."/>
            <person name="Pham J."/>
            <person name="Shu S."/>
            <person name="Neupane R."/>
            <person name="Cipriano M."/>
            <person name="Mancuso J."/>
            <person name="Tu H."/>
            <person name="Salamov A."/>
            <person name="Lindquist E."/>
            <person name="Shapiro H."/>
            <person name="Lucas S."/>
            <person name="Grigoriev I.V."/>
            <person name="Cande W.Z."/>
            <person name="Fulton C."/>
            <person name="Rokhsar D.S."/>
            <person name="Dawson S.C."/>
        </authorList>
    </citation>
    <scope>NUCLEOTIDE SEQUENCE [LARGE SCALE GENOMIC DNA]</scope>
    <source>
        <strain evidence="3 4">NEG-M</strain>
    </source>
</reference>
<feature type="compositionally biased region" description="Basic and acidic residues" evidence="1">
    <location>
        <begin position="229"/>
        <end position="238"/>
    </location>
</feature>
<dbReference type="InParanoid" id="D2W3Q2"/>
<feature type="compositionally biased region" description="Acidic residues" evidence="1">
    <location>
        <begin position="519"/>
        <end position="534"/>
    </location>
</feature>
<sequence length="1268" mass="141004">MQQTKQINSHPHPHQQQHHHHVPILPKQQPSISPRPPPTAHVNPNQYPLPFPPSPLTYQHYYQQQQQYALNQNSSNNNQQSVTTPPQGIFPAQTFTEITTKFGGSVQYRNRKSLGSEQEKLSSSSSSSHSDVIHHHHHNINSSSNNFSGGEKQRIQLGLHQQQQHHGIISTSAASNNIESSVVIIGESRRPTIANSINNNGKGSGEEMLIDSTPTPKVFTPRTTSSSMVKKEEHEGKKPLSISSFLSAQSGNPTASASSASRAPTSPRSNYINGVKTVSTAAVHRLKRLQQQIRSSDLHAINSSAQVLNYLKMVQQQQQAYIQQRMMLQSSSIPSLNISVNHIKNQLYNPNSVTPSSTATNAAANNNSQEYLPSTFIPSYQLDPTVDMMISNWENQIRQRQRQQKMQKYRVPNLRIPPQDFASNFMIDSSSSGGSSKGSHSDRSEAWMSARFASSTISSGRGTLSSGLGISPLNSPSSSCGTVSDCGVHYTADPNDLISPRIQHHSRHSHMLITAEQLSPEDGDNDDEDDEDGDTLMIDDSSPTAPNKVLPPISTLNLPPLNLLSISPSTGDHQQDHSKSCPNSVSNRESDQGIQTLFGSGSHKSVQPNPISLNNTPPVSHGTTYRPEGFITHRSHQQHYINNHHSNLTSSSGKQIHHQVHSTQRRVDSQHVESLISSTNVCPSPKRSNHQYHPYPLTSPRSKKKKVSTQDQPTEIESISFNFPPPPTSNPSESSSNEQVANQEEIQQRMSMQLFQAIFRHTPLPMFILNSKGKFMSVNHAFVNMLGYNQEDLFSNKFASEFVSNEHELMQQIHKCSHEGGLNNGVANQQHYSLSFKDYEGLEIQAENTIYVLRDVIMTVPAPQQLASGIQIKSCIITGIASNEEMGSNLSNSNTDNTIAMAYSLAKSLCYSWMKILEQNIGADQEHRMITLVGRSDDYLSEMRESLIKELGESFVKNIEIRIKVGDASDEDKIRKIVTEYDYDLVIACQPCGFVTTAEEGKSRQPVRRRDIKGTSFKQGEDKKVSPRRTNSTSSSSSSTDQDREIDNSFTNLTIIGEETIRQQFANIIQPTLNTILPAIKQANERGVINSPKHVVVGLVNEVDPTVSNHFVNEFALQLPRVVFTQISSLVNRSLSTETLFGNQTIRNQIVETDLPTKSQLVFQMINPITNMTDRRFNQSVSSTYQFSTSASTSSTSQNGKDKRSLTNPILPQFLDRIPSQISNQILKEIYKGIEVIDVNLPIRYASERFLSVLPHSIGQFTRTIFNL</sequence>
<organism evidence="4">
    <name type="scientific">Naegleria gruberi</name>
    <name type="common">Amoeba</name>
    <dbReference type="NCBI Taxonomy" id="5762"/>
    <lineage>
        <taxon>Eukaryota</taxon>
        <taxon>Discoba</taxon>
        <taxon>Heterolobosea</taxon>
        <taxon>Tetramitia</taxon>
        <taxon>Eutetramitia</taxon>
        <taxon>Vahlkampfiidae</taxon>
        <taxon>Naegleria</taxon>
    </lineage>
</organism>
<evidence type="ECO:0000313" key="3">
    <source>
        <dbReference type="EMBL" id="EFC36278.1"/>
    </source>
</evidence>
<dbReference type="RefSeq" id="XP_002669022.1">
    <property type="nucleotide sequence ID" value="XM_002668976.1"/>
</dbReference>
<evidence type="ECO:0000256" key="1">
    <source>
        <dbReference type="SAM" id="MobiDB-lite"/>
    </source>
</evidence>
<feature type="compositionally biased region" description="Polar residues" evidence="1">
    <location>
        <begin position="709"/>
        <end position="719"/>
    </location>
</feature>
<protein>
    <submittedName>
        <fullName evidence="3">Predicted protein</fullName>
    </submittedName>
</protein>
<feature type="compositionally biased region" description="Polar residues" evidence="1">
    <location>
        <begin position="580"/>
        <end position="623"/>
    </location>
</feature>
<dbReference type="VEuPathDB" id="AmoebaDB:NAEGRDRAFT_60031"/>
<name>D2W3Q2_NAEGR</name>
<dbReference type="OMA" id="MISNWEN"/>
<dbReference type="OrthoDB" id="10524161at2759"/>